<dbReference type="Proteomes" id="UP000249645">
    <property type="component" value="Unassembled WGS sequence"/>
</dbReference>
<protein>
    <recommendedName>
        <fullName evidence="4">Adhesin domain-containing protein</fullName>
    </recommendedName>
</protein>
<evidence type="ECO:0000313" key="2">
    <source>
        <dbReference type="EMBL" id="PZP50762.1"/>
    </source>
</evidence>
<evidence type="ECO:0000256" key="1">
    <source>
        <dbReference type="SAM" id="Coils"/>
    </source>
</evidence>
<feature type="coiled-coil region" evidence="1">
    <location>
        <begin position="230"/>
        <end position="257"/>
    </location>
</feature>
<organism evidence="2 3">
    <name type="scientific">Pseudopedobacter saltans</name>
    <dbReference type="NCBI Taxonomy" id="151895"/>
    <lineage>
        <taxon>Bacteria</taxon>
        <taxon>Pseudomonadati</taxon>
        <taxon>Bacteroidota</taxon>
        <taxon>Sphingobacteriia</taxon>
        <taxon>Sphingobacteriales</taxon>
        <taxon>Sphingobacteriaceae</taxon>
        <taxon>Pseudopedobacter</taxon>
    </lineage>
</organism>
<gene>
    <name evidence="2" type="ORF">DI598_04830</name>
</gene>
<reference evidence="2 3" key="1">
    <citation type="submission" date="2017-11" db="EMBL/GenBank/DDBJ databases">
        <title>Infants hospitalized years apart are colonized by the same room-sourced microbial strains.</title>
        <authorList>
            <person name="Brooks B."/>
            <person name="Olm M.R."/>
            <person name="Firek B.A."/>
            <person name="Baker R."/>
            <person name="Thomas B.C."/>
            <person name="Morowitz M.J."/>
            <person name="Banfield J.F."/>
        </authorList>
    </citation>
    <scope>NUCLEOTIDE SEQUENCE [LARGE SCALE GENOMIC DNA]</scope>
    <source>
        <strain evidence="2">S2_009_000_R2_76</strain>
    </source>
</reference>
<accession>A0A2W5H5A0</accession>
<dbReference type="AlphaFoldDB" id="A0A2W5H5A0"/>
<name>A0A2W5H5A0_9SPHI</name>
<proteinExistence type="predicted"/>
<keyword evidence="1" id="KW-0175">Coiled coil</keyword>
<comment type="caution">
    <text evidence="2">The sequence shown here is derived from an EMBL/GenBank/DDBJ whole genome shotgun (WGS) entry which is preliminary data.</text>
</comment>
<evidence type="ECO:0008006" key="4">
    <source>
        <dbReference type="Google" id="ProtNLM"/>
    </source>
</evidence>
<evidence type="ECO:0000313" key="3">
    <source>
        <dbReference type="Proteomes" id="UP000249645"/>
    </source>
</evidence>
<dbReference type="EMBL" id="QFOI01000054">
    <property type="protein sequence ID" value="PZP50762.1"/>
    <property type="molecule type" value="Genomic_DNA"/>
</dbReference>
<sequence length="553" mass="60992">MKLYNFFIVLSFFTIVIGNKSFAQKTHVTTTTTSTSNGATFTTTTTSNSETADTTKWKYREISKDFAIGNKTPIYIESVNRNLEIKTWDQPTVRIVAKAKYQNDSDANKSFDDVFETSGVKIRNTGQAFEILGTMHNSVIFQDVNMRGTPIGVGFDGKSRSAAFINPGVAASSSSFVGTANNIVITSPTFFHSDNGDTVMFNKDSLSTNLRVFLKDKGNANNTIVVRNKLKTNKLKIEELSKQLETLSVKLAKLSSEDATKNSKEIAKTNQEIAKISNQIAFQSAGNMINIIPDTSRVTVKGLKLDWAKPMGQSFGSGNSFSFEPKYKTDLKWTIYIPKNHKLSIDSKYGDITIADDIDSAKIISKYGNVDAKNVQSLVARNEYGNIYTGNVTEADIELKRGSLKMQNVENLKIDSKNANIDLDQVGNIKVESSNDNYDVSSIKSLDANKSYGTFRLTTLNGKMNFNGVNADIKIRNITPTTSSIDITNKFANISLPFADIKNYNIAVNGSFNTSFDDFDIVNKNDKGFNATKGNGKDLNASINCNNCQLDFK</sequence>